<keyword evidence="1" id="KW-0378">Hydrolase</keyword>
<dbReference type="InterPro" id="IPR036412">
    <property type="entry name" value="HAD-like_sf"/>
</dbReference>
<accession>A0A124I1R1</accession>
<evidence type="ECO:0000313" key="1">
    <source>
        <dbReference type="EMBL" id="KUN78346.1"/>
    </source>
</evidence>
<gene>
    <name evidence="1" type="ORF">AQJ64_30610</name>
</gene>
<dbReference type="OrthoDB" id="9797415at2"/>
<dbReference type="GO" id="GO:0016787">
    <property type="term" value="F:hydrolase activity"/>
    <property type="evidence" value="ECO:0007669"/>
    <property type="project" value="UniProtKB-KW"/>
</dbReference>
<dbReference type="EMBL" id="LMWW01000053">
    <property type="protein sequence ID" value="KUN78346.1"/>
    <property type="molecule type" value="Genomic_DNA"/>
</dbReference>
<dbReference type="InterPro" id="IPR023214">
    <property type="entry name" value="HAD_sf"/>
</dbReference>
<dbReference type="Pfam" id="PF00702">
    <property type="entry name" value="Hydrolase"/>
    <property type="match status" value="1"/>
</dbReference>
<dbReference type="Gene3D" id="3.40.50.1000">
    <property type="entry name" value="HAD superfamily/HAD-like"/>
    <property type="match status" value="1"/>
</dbReference>
<dbReference type="PANTHER" id="PTHR43611:SF3">
    <property type="entry name" value="FLAVIN MONONUCLEOTIDE HYDROLASE 1, CHLOROPLATIC"/>
    <property type="match status" value="1"/>
</dbReference>
<dbReference type="SFLD" id="SFLDG01129">
    <property type="entry name" value="C1.5:_HAD__Beta-PGM__Phosphata"/>
    <property type="match status" value="1"/>
</dbReference>
<dbReference type="STRING" id="1943.AQJ64_30610"/>
<dbReference type="SUPFAM" id="SSF56784">
    <property type="entry name" value="HAD-like"/>
    <property type="match status" value="1"/>
</dbReference>
<protein>
    <submittedName>
        <fullName evidence="1">Hydrolase</fullName>
    </submittedName>
</protein>
<dbReference type="NCBIfam" id="TIGR01509">
    <property type="entry name" value="HAD-SF-IA-v3"/>
    <property type="match status" value="1"/>
</dbReference>
<sequence length="214" mass="22762">MTDQGGHRPASGRPFDAVLCDIDNVVRHFDSAHLEALERAAGLAEGTTKKVAFAPEVDGPLLLGQITEQEWVAAIAEGLAALVEDEETAWSLGTALLESPFHADDEVVALLRRARTRVPLVLVSNATTGLEADLAAMGLTDLADDVVSSARVGLVKPDPRILELGAARAGVRPERCLFVDDTPENVQAAAALGMRAVHYREPADLERELAPLFG</sequence>
<keyword evidence="2" id="KW-1185">Reference proteome</keyword>
<dbReference type="Proteomes" id="UP000052982">
    <property type="component" value="Unassembled WGS sequence"/>
</dbReference>
<name>A0A124I1R1_9ACTN</name>
<evidence type="ECO:0000313" key="2">
    <source>
        <dbReference type="Proteomes" id="UP000052982"/>
    </source>
</evidence>
<reference evidence="1 2" key="1">
    <citation type="submission" date="2015-10" db="EMBL/GenBank/DDBJ databases">
        <title>Draft genome sequence of Streptomyces griseoruber DSM 40281, type strain for the species Streptomyces griseoruber.</title>
        <authorList>
            <person name="Ruckert C."/>
            <person name="Winkler A."/>
            <person name="Kalinowski J."/>
            <person name="Kampfer P."/>
            <person name="Glaeser S."/>
        </authorList>
    </citation>
    <scope>NUCLEOTIDE SEQUENCE [LARGE SCALE GENOMIC DNA]</scope>
    <source>
        <strain evidence="1 2">DSM 40281</strain>
    </source>
</reference>
<dbReference type="AlphaFoldDB" id="A0A124I1R1"/>
<dbReference type="InterPro" id="IPR006439">
    <property type="entry name" value="HAD-SF_hydro_IA"/>
</dbReference>
<dbReference type="SFLD" id="SFLDS00003">
    <property type="entry name" value="Haloacid_Dehalogenase"/>
    <property type="match status" value="1"/>
</dbReference>
<comment type="caution">
    <text evidence="1">The sequence shown here is derived from an EMBL/GenBank/DDBJ whole genome shotgun (WGS) entry which is preliminary data.</text>
</comment>
<dbReference type="RefSeq" id="WP_055634407.1">
    <property type="nucleotide sequence ID" value="NZ_JBIRRP010000013.1"/>
</dbReference>
<dbReference type="PANTHER" id="PTHR43611">
    <property type="entry name" value="ALPHA-D-GLUCOSE 1-PHOSPHATE PHOSPHATASE"/>
    <property type="match status" value="1"/>
</dbReference>
<proteinExistence type="predicted"/>
<organism evidence="1 2">
    <name type="scientific">Streptomyces griseoruber</name>
    <dbReference type="NCBI Taxonomy" id="1943"/>
    <lineage>
        <taxon>Bacteria</taxon>
        <taxon>Bacillati</taxon>
        <taxon>Actinomycetota</taxon>
        <taxon>Actinomycetes</taxon>
        <taxon>Kitasatosporales</taxon>
        <taxon>Streptomycetaceae</taxon>
        <taxon>Streptomyces</taxon>
    </lineage>
</organism>